<dbReference type="RefSeq" id="WP_072935289.1">
    <property type="nucleotide sequence ID" value="NZ_FQUG01000004.1"/>
</dbReference>
<feature type="binding site" evidence="7">
    <location>
        <position position="8"/>
    </location>
    <ligand>
        <name>a divalent metal cation</name>
        <dbReference type="ChEBI" id="CHEBI:60240"/>
    </ligand>
</feature>
<keyword evidence="3 7" id="KW-0963">Cytoplasm</keyword>
<evidence type="ECO:0000256" key="3">
    <source>
        <dbReference type="ARBA" id="ARBA00022490"/>
    </source>
</evidence>
<evidence type="ECO:0000256" key="7">
    <source>
        <dbReference type="HAMAP-Rule" id="MF_00060"/>
    </source>
</evidence>
<dbReference type="InterPro" id="IPR030048">
    <property type="entry name" value="SurE"/>
</dbReference>
<keyword evidence="5 7" id="KW-0547">Nucleotide-binding</keyword>
<comment type="subcellular location">
    <subcellularLocation>
        <location evidence="7">Cytoplasm</location>
    </subcellularLocation>
</comment>
<evidence type="ECO:0000256" key="6">
    <source>
        <dbReference type="ARBA" id="ARBA00022801"/>
    </source>
</evidence>
<dbReference type="GO" id="GO:0000166">
    <property type="term" value="F:nucleotide binding"/>
    <property type="evidence" value="ECO:0007669"/>
    <property type="project" value="UniProtKB-KW"/>
</dbReference>
<organism evidence="9 10">
    <name type="scientific">Schwartzia succinivorans DSM 10502</name>
    <dbReference type="NCBI Taxonomy" id="1123243"/>
    <lineage>
        <taxon>Bacteria</taxon>
        <taxon>Bacillati</taxon>
        <taxon>Bacillota</taxon>
        <taxon>Negativicutes</taxon>
        <taxon>Selenomonadales</taxon>
        <taxon>Selenomonadaceae</taxon>
        <taxon>Schwartzia</taxon>
    </lineage>
</organism>
<dbReference type="GO" id="GO:0008254">
    <property type="term" value="F:3'-nucleotidase activity"/>
    <property type="evidence" value="ECO:0007669"/>
    <property type="project" value="TreeGrafter"/>
</dbReference>
<evidence type="ECO:0000256" key="1">
    <source>
        <dbReference type="ARBA" id="ARBA00000815"/>
    </source>
</evidence>
<dbReference type="GO" id="GO:0004309">
    <property type="term" value="F:exopolyphosphatase activity"/>
    <property type="evidence" value="ECO:0007669"/>
    <property type="project" value="TreeGrafter"/>
</dbReference>
<dbReference type="Pfam" id="PF01975">
    <property type="entry name" value="SurE"/>
    <property type="match status" value="1"/>
</dbReference>
<dbReference type="GO" id="GO:0046872">
    <property type="term" value="F:metal ion binding"/>
    <property type="evidence" value="ECO:0007669"/>
    <property type="project" value="UniProtKB-UniRule"/>
</dbReference>
<gene>
    <name evidence="7" type="primary">surE</name>
    <name evidence="9" type="ORF">SAMN02745190_01219</name>
</gene>
<evidence type="ECO:0000256" key="5">
    <source>
        <dbReference type="ARBA" id="ARBA00022741"/>
    </source>
</evidence>
<evidence type="ECO:0000259" key="8">
    <source>
        <dbReference type="Pfam" id="PF01975"/>
    </source>
</evidence>
<dbReference type="Gene3D" id="3.40.1210.10">
    <property type="entry name" value="Survival protein SurE-like phosphatase/nucleotidase"/>
    <property type="match status" value="1"/>
</dbReference>
<keyword evidence="10" id="KW-1185">Reference proteome</keyword>
<comment type="similarity">
    <text evidence="2 7">Belongs to the SurE nucleotidase family.</text>
</comment>
<dbReference type="OrthoDB" id="9780815at2"/>
<feature type="binding site" evidence="7">
    <location>
        <position position="99"/>
    </location>
    <ligand>
        <name>a divalent metal cation</name>
        <dbReference type="ChEBI" id="CHEBI:60240"/>
    </ligand>
</feature>
<dbReference type="Proteomes" id="UP000184404">
    <property type="component" value="Unassembled WGS sequence"/>
</dbReference>
<feature type="domain" description="Survival protein SurE-like phosphatase/nucleotidase" evidence="8">
    <location>
        <begin position="3"/>
        <end position="174"/>
    </location>
</feature>
<dbReference type="HAMAP" id="MF_00060">
    <property type="entry name" value="SurE"/>
    <property type="match status" value="1"/>
</dbReference>
<dbReference type="STRING" id="1123243.SAMN02745190_01219"/>
<dbReference type="GO" id="GO:0008253">
    <property type="term" value="F:5'-nucleotidase activity"/>
    <property type="evidence" value="ECO:0007669"/>
    <property type="project" value="UniProtKB-UniRule"/>
</dbReference>
<feature type="binding site" evidence="7">
    <location>
        <position position="39"/>
    </location>
    <ligand>
        <name>a divalent metal cation</name>
        <dbReference type="ChEBI" id="CHEBI:60240"/>
    </ligand>
</feature>
<dbReference type="EC" id="3.1.3.5" evidence="7"/>
<evidence type="ECO:0000313" key="10">
    <source>
        <dbReference type="Proteomes" id="UP000184404"/>
    </source>
</evidence>
<dbReference type="PANTHER" id="PTHR30457">
    <property type="entry name" value="5'-NUCLEOTIDASE SURE"/>
    <property type="match status" value="1"/>
</dbReference>
<comment type="cofactor">
    <cofactor evidence="7">
        <name>a divalent metal cation</name>
        <dbReference type="ChEBI" id="CHEBI:60240"/>
    </cofactor>
    <text evidence="7">Binds 1 divalent metal cation per subunit.</text>
</comment>
<evidence type="ECO:0000313" key="9">
    <source>
        <dbReference type="EMBL" id="SHE80108.1"/>
    </source>
</evidence>
<sequence length="251" mass="27518">MRILISNDDGIEAEGLQALAKALAGQHEVVLAAPARQQSGMAHALTVHSDIEAAQYKDLENMGITGWKIDGTPTDCVKLYLEALCEKDKKPDLVLSGINQGANLGSDVLYSGTVGAAMEGYMHGIFSIAVSLDFFSKMPFSEAAAIFANELPKLMEREAEPAFLNVNFPQILAEGEPKFVYGSVGHRDYLNAFERIERDGKLFFHVGGEIYDGYNAMDSDISICNHGRIAVSPLMIDMTDYEALKKYREND</sequence>
<dbReference type="NCBIfam" id="TIGR00087">
    <property type="entry name" value="surE"/>
    <property type="match status" value="1"/>
</dbReference>
<name>A0A1M4WFT4_9FIRM</name>
<evidence type="ECO:0000256" key="4">
    <source>
        <dbReference type="ARBA" id="ARBA00022723"/>
    </source>
</evidence>
<dbReference type="PANTHER" id="PTHR30457:SF12">
    <property type="entry name" value="5'_3'-NUCLEOTIDASE SURE"/>
    <property type="match status" value="1"/>
</dbReference>
<keyword evidence="6 7" id="KW-0378">Hydrolase</keyword>
<evidence type="ECO:0000256" key="2">
    <source>
        <dbReference type="ARBA" id="ARBA00011062"/>
    </source>
</evidence>
<dbReference type="GO" id="GO:0005737">
    <property type="term" value="C:cytoplasm"/>
    <property type="evidence" value="ECO:0007669"/>
    <property type="project" value="UniProtKB-SubCell"/>
</dbReference>
<reference evidence="9 10" key="1">
    <citation type="submission" date="2016-11" db="EMBL/GenBank/DDBJ databases">
        <authorList>
            <person name="Jaros S."/>
            <person name="Januszkiewicz K."/>
            <person name="Wedrychowicz H."/>
        </authorList>
    </citation>
    <scope>NUCLEOTIDE SEQUENCE [LARGE SCALE GENOMIC DNA]</scope>
    <source>
        <strain evidence="9 10">DSM 10502</strain>
    </source>
</reference>
<comment type="catalytic activity">
    <reaction evidence="1 7">
        <text>a ribonucleoside 5'-phosphate + H2O = a ribonucleoside + phosphate</text>
        <dbReference type="Rhea" id="RHEA:12484"/>
        <dbReference type="ChEBI" id="CHEBI:15377"/>
        <dbReference type="ChEBI" id="CHEBI:18254"/>
        <dbReference type="ChEBI" id="CHEBI:43474"/>
        <dbReference type="ChEBI" id="CHEBI:58043"/>
        <dbReference type="EC" id="3.1.3.5"/>
    </reaction>
</comment>
<dbReference type="InterPro" id="IPR036523">
    <property type="entry name" value="SurE-like_sf"/>
</dbReference>
<protein>
    <recommendedName>
        <fullName evidence="7">5'-nucleotidase SurE</fullName>
        <ecNumber evidence="7">3.1.3.5</ecNumber>
    </recommendedName>
    <alternativeName>
        <fullName evidence="7">Nucleoside 5'-monophosphate phosphohydrolase</fullName>
    </alternativeName>
</protein>
<dbReference type="SUPFAM" id="SSF64167">
    <property type="entry name" value="SurE-like"/>
    <property type="match status" value="1"/>
</dbReference>
<keyword evidence="4 7" id="KW-0479">Metal-binding</keyword>
<comment type="function">
    <text evidence="7">Nucleotidase that shows phosphatase activity on nucleoside 5'-monophosphates.</text>
</comment>
<feature type="binding site" evidence="7">
    <location>
        <position position="9"/>
    </location>
    <ligand>
        <name>a divalent metal cation</name>
        <dbReference type="ChEBI" id="CHEBI:60240"/>
    </ligand>
</feature>
<dbReference type="EMBL" id="FQUG01000004">
    <property type="protein sequence ID" value="SHE80108.1"/>
    <property type="molecule type" value="Genomic_DNA"/>
</dbReference>
<dbReference type="AlphaFoldDB" id="A0A1M4WFT4"/>
<proteinExistence type="inferred from homology"/>
<accession>A0A1M4WFT4</accession>
<dbReference type="InterPro" id="IPR002828">
    <property type="entry name" value="SurE-like_Pase/nucleotidase"/>
</dbReference>